<sequence length="98" mass="11040">MQSQTSQKGSRKRRQKLIETITTFPNGPKSIESKTASFIGHREICSQRIHRFGGPPLWQFLYPGTLDEVQNLPTIFITILAFFSGYGALVQSRVPVCV</sequence>
<dbReference type="EMBL" id="BPLQ01013528">
    <property type="protein sequence ID" value="GIY72858.1"/>
    <property type="molecule type" value="Genomic_DNA"/>
</dbReference>
<name>A0AAV4VTP7_9ARAC</name>
<dbReference type="Proteomes" id="UP001054837">
    <property type="component" value="Unassembled WGS sequence"/>
</dbReference>
<comment type="caution">
    <text evidence="1">The sequence shown here is derived from an EMBL/GenBank/DDBJ whole genome shotgun (WGS) entry which is preliminary data.</text>
</comment>
<reference evidence="1 2" key="1">
    <citation type="submission" date="2021-06" db="EMBL/GenBank/DDBJ databases">
        <title>Caerostris darwini draft genome.</title>
        <authorList>
            <person name="Kono N."/>
            <person name="Arakawa K."/>
        </authorList>
    </citation>
    <scope>NUCLEOTIDE SEQUENCE [LARGE SCALE GENOMIC DNA]</scope>
</reference>
<keyword evidence="2" id="KW-1185">Reference proteome</keyword>
<evidence type="ECO:0000313" key="2">
    <source>
        <dbReference type="Proteomes" id="UP001054837"/>
    </source>
</evidence>
<protein>
    <submittedName>
        <fullName evidence="1">Uncharacterized protein</fullName>
    </submittedName>
</protein>
<gene>
    <name evidence="1" type="ORF">CDAR_305811</name>
</gene>
<dbReference type="AlphaFoldDB" id="A0AAV4VTP7"/>
<evidence type="ECO:0000313" key="1">
    <source>
        <dbReference type="EMBL" id="GIY72858.1"/>
    </source>
</evidence>
<accession>A0AAV4VTP7</accession>
<organism evidence="1 2">
    <name type="scientific">Caerostris darwini</name>
    <dbReference type="NCBI Taxonomy" id="1538125"/>
    <lineage>
        <taxon>Eukaryota</taxon>
        <taxon>Metazoa</taxon>
        <taxon>Ecdysozoa</taxon>
        <taxon>Arthropoda</taxon>
        <taxon>Chelicerata</taxon>
        <taxon>Arachnida</taxon>
        <taxon>Araneae</taxon>
        <taxon>Araneomorphae</taxon>
        <taxon>Entelegynae</taxon>
        <taxon>Araneoidea</taxon>
        <taxon>Araneidae</taxon>
        <taxon>Caerostris</taxon>
    </lineage>
</organism>
<proteinExistence type="predicted"/>